<protein>
    <recommendedName>
        <fullName evidence="4">Glycine zipper domain-containing protein</fullName>
    </recommendedName>
</protein>
<dbReference type="EMBL" id="QMDW01000012">
    <property type="protein sequence ID" value="RJX49210.1"/>
    <property type="molecule type" value="Genomic_DNA"/>
</dbReference>
<dbReference type="RefSeq" id="WP_120084965.1">
    <property type="nucleotide sequence ID" value="NZ_QMDW01000012.1"/>
</dbReference>
<dbReference type="Proteomes" id="UP000281564">
    <property type="component" value="Unassembled WGS sequence"/>
</dbReference>
<gene>
    <name evidence="2" type="ORF">DP106_09655</name>
</gene>
<sequence length="91" mass="8783">MRSSKNKSKMGASAGASIGASLGGKVGPFGAGIGGGLGGAAGYIAGSLVPDCGGRKLLSDGGQPVDNDHAQHDSDSTDERDDGVVIPVTEA</sequence>
<organism evidence="2 3">
    <name type="scientific">Halonotius pteroides</name>
    <dbReference type="NCBI Taxonomy" id="268735"/>
    <lineage>
        <taxon>Archaea</taxon>
        <taxon>Methanobacteriati</taxon>
        <taxon>Methanobacteriota</taxon>
        <taxon>Stenosarchaea group</taxon>
        <taxon>Halobacteria</taxon>
        <taxon>Halobacteriales</taxon>
        <taxon>Haloferacaceae</taxon>
        <taxon>Halonotius</taxon>
    </lineage>
</organism>
<evidence type="ECO:0000313" key="2">
    <source>
        <dbReference type="EMBL" id="RJX49210.1"/>
    </source>
</evidence>
<feature type="compositionally biased region" description="Basic and acidic residues" evidence="1">
    <location>
        <begin position="66"/>
        <end position="77"/>
    </location>
</feature>
<evidence type="ECO:0000313" key="3">
    <source>
        <dbReference type="Proteomes" id="UP000281564"/>
    </source>
</evidence>
<proteinExistence type="predicted"/>
<comment type="caution">
    <text evidence="2">The sequence shown here is derived from an EMBL/GenBank/DDBJ whole genome shotgun (WGS) entry which is preliminary data.</text>
</comment>
<keyword evidence="3" id="KW-1185">Reference proteome</keyword>
<evidence type="ECO:0008006" key="4">
    <source>
        <dbReference type="Google" id="ProtNLM"/>
    </source>
</evidence>
<dbReference type="AlphaFoldDB" id="A0A3A6Q6F0"/>
<evidence type="ECO:0000256" key="1">
    <source>
        <dbReference type="SAM" id="MobiDB-lite"/>
    </source>
</evidence>
<reference evidence="2 3" key="1">
    <citation type="submission" date="2018-06" db="EMBL/GenBank/DDBJ databases">
        <title>Halonotius sp. F13-13 a new haloarchaeeon isolated from a solar saltern from Isla Cristina, Huelva, Spain.</title>
        <authorList>
            <person name="Duran-Viseras A."/>
            <person name="Sanchez-Porro C."/>
            <person name="Ventosa A."/>
        </authorList>
    </citation>
    <scope>NUCLEOTIDE SEQUENCE [LARGE SCALE GENOMIC DNA]</scope>
    <source>
        <strain evidence="2 3">CECT 7525</strain>
    </source>
</reference>
<accession>A0A3A6Q6F0</accession>
<name>A0A3A6Q6F0_9EURY</name>
<feature type="region of interest" description="Disordered" evidence="1">
    <location>
        <begin position="55"/>
        <end position="91"/>
    </location>
</feature>